<protein>
    <recommendedName>
        <fullName evidence="3">Protein kinase</fullName>
    </recommendedName>
</protein>
<gene>
    <name evidence="1" type="ORF">RM780_24280</name>
</gene>
<dbReference type="EMBL" id="JAVREN010000054">
    <property type="protein sequence ID" value="MDT0310047.1"/>
    <property type="molecule type" value="Genomic_DNA"/>
</dbReference>
<dbReference type="SUPFAM" id="SSF56112">
    <property type="entry name" value="Protein kinase-like (PK-like)"/>
    <property type="match status" value="1"/>
</dbReference>
<name>A0ABU2LEW8_9ACTN</name>
<sequence>MTEVSPPVAPGYGSDLTVLVTCEKGRFFVKGMRNRPGGRLDSLRREQAINSSVRSVAPALLWAAEDEEWSVLGFEAVGGRASDFTPESPDLGPIVALLNRIGDLALPDVARPWTETRWDRFTADRTEAELLRGDALLYTDVNEHNLMIDGDRMWAVDWSWPTRGAAFIDPACLVVQLVASGHSPEAAESWAARCGAWERADPRAIDAFAAADTRLHWTRAFRQPGETWLKAMAEAAESWANYRGVTVL</sequence>
<organism evidence="1 2">
    <name type="scientific">Streptomyces boetiae</name>
    <dbReference type="NCBI Taxonomy" id="3075541"/>
    <lineage>
        <taxon>Bacteria</taxon>
        <taxon>Bacillati</taxon>
        <taxon>Actinomycetota</taxon>
        <taxon>Actinomycetes</taxon>
        <taxon>Kitasatosporales</taxon>
        <taxon>Streptomycetaceae</taxon>
        <taxon>Streptomyces</taxon>
    </lineage>
</organism>
<reference evidence="2" key="1">
    <citation type="submission" date="2023-07" db="EMBL/GenBank/DDBJ databases">
        <title>30 novel species of actinomycetes from the DSMZ collection.</title>
        <authorList>
            <person name="Nouioui I."/>
        </authorList>
    </citation>
    <scope>NUCLEOTIDE SEQUENCE [LARGE SCALE GENOMIC DNA]</scope>
    <source>
        <strain evidence="2">DSM 44917</strain>
    </source>
</reference>
<keyword evidence="2" id="KW-1185">Reference proteome</keyword>
<evidence type="ECO:0000313" key="1">
    <source>
        <dbReference type="EMBL" id="MDT0310047.1"/>
    </source>
</evidence>
<accession>A0ABU2LEW8</accession>
<evidence type="ECO:0000313" key="2">
    <source>
        <dbReference type="Proteomes" id="UP001183388"/>
    </source>
</evidence>
<dbReference type="InterPro" id="IPR011009">
    <property type="entry name" value="Kinase-like_dom_sf"/>
</dbReference>
<dbReference type="RefSeq" id="WP_311633021.1">
    <property type="nucleotide sequence ID" value="NZ_JAVREN010000054.1"/>
</dbReference>
<proteinExistence type="predicted"/>
<comment type="caution">
    <text evidence="1">The sequence shown here is derived from an EMBL/GenBank/DDBJ whole genome shotgun (WGS) entry which is preliminary data.</text>
</comment>
<dbReference type="Proteomes" id="UP001183388">
    <property type="component" value="Unassembled WGS sequence"/>
</dbReference>
<evidence type="ECO:0008006" key="3">
    <source>
        <dbReference type="Google" id="ProtNLM"/>
    </source>
</evidence>